<dbReference type="AlphaFoldDB" id="A0A9P0P120"/>
<evidence type="ECO:0000313" key="1">
    <source>
        <dbReference type="EMBL" id="CAH1961163.1"/>
    </source>
</evidence>
<reference evidence="1" key="1">
    <citation type="submission" date="2022-03" db="EMBL/GenBank/DDBJ databases">
        <authorList>
            <person name="Sayadi A."/>
        </authorList>
    </citation>
    <scope>NUCLEOTIDE SEQUENCE</scope>
</reference>
<dbReference type="EMBL" id="CAKOFQ010006692">
    <property type="protein sequence ID" value="CAH1961163.1"/>
    <property type="molecule type" value="Genomic_DNA"/>
</dbReference>
<accession>A0A9P0P120</accession>
<proteinExistence type="predicted"/>
<comment type="caution">
    <text evidence="1">The sequence shown here is derived from an EMBL/GenBank/DDBJ whole genome shotgun (WGS) entry which is preliminary data.</text>
</comment>
<protein>
    <submittedName>
        <fullName evidence="1">Uncharacterized protein</fullName>
    </submittedName>
</protein>
<keyword evidence="2" id="KW-1185">Reference proteome</keyword>
<gene>
    <name evidence="1" type="ORF">ACAOBT_LOCUS4007</name>
</gene>
<evidence type="ECO:0000313" key="2">
    <source>
        <dbReference type="Proteomes" id="UP001152888"/>
    </source>
</evidence>
<name>A0A9P0P120_ACAOB</name>
<dbReference type="Proteomes" id="UP001152888">
    <property type="component" value="Unassembled WGS sequence"/>
</dbReference>
<sequence>MVVFPYQRIPEKITKGINPNRSYKQFVMKLPRVTFCTSKKG</sequence>
<organism evidence="1 2">
    <name type="scientific">Acanthoscelides obtectus</name>
    <name type="common">Bean weevil</name>
    <name type="synonym">Bruchus obtectus</name>
    <dbReference type="NCBI Taxonomy" id="200917"/>
    <lineage>
        <taxon>Eukaryota</taxon>
        <taxon>Metazoa</taxon>
        <taxon>Ecdysozoa</taxon>
        <taxon>Arthropoda</taxon>
        <taxon>Hexapoda</taxon>
        <taxon>Insecta</taxon>
        <taxon>Pterygota</taxon>
        <taxon>Neoptera</taxon>
        <taxon>Endopterygota</taxon>
        <taxon>Coleoptera</taxon>
        <taxon>Polyphaga</taxon>
        <taxon>Cucujiformia</taxon>
        <taxon>Chrysomeloidea</taxon>
        <taxon>Chrysomelidae</taxon>
        <taxon>Bruchinae</taxon>
        <taxon>Bruchini</taxon>
        <taxon>Acanthoscelides</taxon>
    </lineage>
</organism>